<keyword evidence="2" id="KW-0808">Transferase</keyword>
<dbReference type="Pfam" id="PF13489">
    <property type="entry name" value="Methyltransf_23"/>
    <property type="match status" value="1"/>
</dbReference>
<gene>
    <name evidence="2" type="ORF">ACFSXZ_39445</name>
</gene>
<feature type="domain" description="Putative zinc-finger" evidence="1">
    <location>
        <begin position="11"/>
        <end position="38"/>
    </location>
</feature>
<proteinExistence type="predicted"/>
<evidence type="ECO:0000313" key="2">
    <source>
        <dbReference type="EMBL" id="MFD2422416.1"/>
    </source>
</evidence>
<dbReference type="Proteomes" id="UP001597417">
    <property type="component" value="Unassembled WGS sequence"/>
</dbReference>
<dbReference type="EMBL" id="JBHUKR010000028">
    <property type="protein sequence ID" value="MFD2422416.1"/>
    <property type="molecule type" value="Genomic_DNA"/>
</dbReference>
<dbReference type="Gene3D" id="3.40.50.150">
    <property type="entry name" value="Vaccinia Virus protein VP39"/>
    <property type="match status" value="1"/>
</dbReference>
<dbReference type="Pfam" id="PF13490">
    <property type="entry name" value="zf-HC2"/>
    <property type="match status" value="1"/>
</dbReference>
<protein>
    <submittedName>
        <fullName evidence="2">Methyltransferase domain-containing protein</fullName>
    </submittedName>
</protein>
<dbReference type="GO" id="GO:0032259">
    <property type="term" value="P:methylation"/>
    <property type="evidence" value="ECO:0007669"/>
    <property type="project" value="UniProtKB-KW"/>
</dbReference>
<evidence type="ECO:0000259" key="1">
    <source>
        <dbReference type="Pfam" id="PF13490"/>
    </source>
</evidence>
<evidence type="ECO:0000313" key="3">
    <source>
        <dbReference type="Proteomes" id="UP001597417"/>
    </source>
</evidence>
<keyword evidence="3" id="KW-1185">Reference proteome</keyword>
<dbReference type="GO" id="GO:0008168">
    <property type="term" value="F:methyltransferase activity"/>
    <property type="evidence" value="ECO:0007669"/>
    <property type="project" value="UniProtKB-KW"/>
</dbReference>
<dbReference type="RefSeq" id="WP_378271487.1">
    <property type="nucleotide sequence ID" value="NZ_JBHUKR010000028.1"/>
</dbReference>
<reference evidence="3" key="1">
    <citation type="journal article" date="2019" name="Int. J. Syst. Evol. Microbiol.">
        <title>The Global Catalogue of Microorganisms (GCM) 10K type strain sequencing project: providing services to taxonomists for standard genome sequencing and annotation.</title>
        <authorList>
            <consortium name="The Broad Institute Genomics Platform"/>
            <consortium name="The Broad Institute Genome Sequencing Center for Infectious Disease"/>
            <person name="Wu L."/>
            <person name="Ma J."/>
        </authorList>
    </citation>
    <scope>NUCLEOTIDE SEQUENCE [LARGE SCALE GENOMIC DNA]</scope>
    <source>
        <strain evidence="3">CGMCC 4.7645</strain>
    </source>
</reference>
<accession>A0ABW5G5M0</accession>
<comment type="caution">
    <text evidence="2">The sequence shown here is derived from an EMBL/GenBank/DDBJ whole genome shotgun (WGS) entry which is preliminary data.</text>
</comment>
<keyword evidence="2" id="KW-0489">Methyltransferase</keyword>
<dbReference type="InterPro" id="IPR027383">
    <property type="entry name" value="Znf_put"/>
</dbReference>
<sequence>MTDTAHLPTAALEGYLRNALLPSHRQQVRTHLDACKACWTAWNRHRWDAASTDPLYSQLAEFLGADFQPYFDSSQALAREWATANPRTEHETAQFFRTSTSYLYNLTIWQASGNRPAYVPLALPTLIRRGSRTILDYGCGIGNDSIPLRQSGFDVVGCDFHSPSTAFLRWRSDGTIPVIEPNELDTLAAPDTLWIIDTLDHVVDIDTSLRTVLAVVDLVVTENLTANRGHGRQGFHIRRPFTELTALFARFGLRPNSTSKNDPVMFWTRVR</sequence>
<dbReference type="InterPro" id="IPR029063">
    <property type="entry name" value="SAM-dependent_MTases_sf"/>
</dbReference>
<dbReference type="SUPFAM" id="SSF53335">
    <property type="entry name" value="S-adenosyl-L-methionine-dependent methyltransferases"/>
    <property type="match status" value="1"/>
</dbReference>
<name>A0ABW5G5M0_9PSEU</name>
<organism evidence="2 3">
    <name type="scientific">Amycolatopsis pigmentata</name>
    <dbReference type="NCBI Taxonomy" id="450801"/>
    <lineage>
        <taxon>Bacteria</taxon>
        <taxon>Bacillati</taxon>
        <taxon>Actinomycetota</taxon>
        <taxon>Actinomycetes</taxon>
        <taxon>Pseudonocardiales</taxon>
        <taxon>Pseudonocardiaceae</taxon>
        <taxon>Amycolatopsis</taxon>
    </lineage>
</organism>